<dbReference type="Gene3D" id="4.10.280.10">
    <property type="entry name" value="Helix-loop-helix DNA-binding domain"/>
    <property type="match status" value="1"/>
</dbReference>
<organism evidence="2 3">
    <name type="scientific">Heyndrickxia oleronia</name>
    <dbReference type="NCBI Taxonomy" id="38875"/>
    <lineage>
        <taxon>Bacteria</taxon>
        <taxon>Bacillati</taxon>
        <taxon>Bacillota</taxon>
        <taxon>Bacilli</taxon>
        <taxon>Bacillales</taxon>
        <taxon>Bacillaceae</taxon>
        <taxon>Heyndrickxia</taxon>
    </lineage>
</organism>
<dbReference type="InterPro" id="IPR018540">
    <property type="entry name" value="Spo0E-like"/>
</dbReference>
<dbReference type="GO" id="GO:0046983">
    <property type="term" value="F:protein dimerization activity"/>
    <property type="evidence" value="ECO:0007669"/>
    <property type="project" value="InterPro"/>
</dbReference>
<dbReference type="PANTHER" id="PTHR41263">
    <property type="entry name" value="ASPARTYL-PHOSPHATE PHOSPHATASE YISI"/>
    <property type="match status" value="1"/>
</dbReference>
<protein>
    <submittedName>
        <fullName evidence="1">Aspartyl-phosphate phosphatase Spo0E family protein</fullName>
    </submittedName>
</protein>
<dbReference type="Proteomes" id="UP000189761">
    <property type="component" value="Unassembled WGS sequence"/>
</dbReference>
<dbReference type="InterPro" id="IPR037208">
    <property type="entry name" value="Spo0E-like_sf"/>
</dbReference>
<dbReference type="SUPFAM" id="SSF140500">
    <property type="entry name" value="BAS1536-like"/>
    <property type="match status" value="1"/>
</dbReference>
<dbReference type="Proteomes" id="UP001159179">
    <property type="component" value="Unassembled WGS sequence"/>
</dbReference>
<dbReference type="InterPro" id="IPR036638">
    <property type="entry name" value="HLH_DNA-bd_sf"/>
</dbReference>
<reference evidence="2 3" key="1">
    <citation type="submission" date="2017-01" db="EMBL/GenBank/DDBJ databases">
        <title>Draft genome sequence of Bacillus oleronius.</title>
        <authorList>
            <person name="Allam M."/>
        </authorList>
    </citation>
    <scope>NUCLEOTIDE SEQUENCE [LARGE SCALE GENOMIC DNA]</scope>
    <source>
        <strain evidence="2 3">DSM 9356</strain>
    </source>
</reference>
<dbReference type="EMBL" id="JAROYP010000010">
    <property type="protein sequence ID" value="MDH5162608.1"/>
    <property type="molecule type" value="Genomic_DNA"/>
</dbReference>
<comment type="caution">
    <text evidence="2">The sequence shown here is derived from an EMBL/GenBank/DDBJ whole genome shotgun (WGS) entry which is preliminary data.</text>
</comment>
<gene>
    <name evidence="2" type="ORF">BWZ43_18920</name>
    <name evidence="1" type="ORF">P5X88_16870</name>
</gene>
<dbReference type="EMBL" id="MTLA01000262">
    <property type="protein sequence ID" value="OOP66817.1"/>
    <property type="molecule type" value="Genomic_DNA"/>
</dbReference>
<dbReference type="AlphaFoldDB" id="A0A8E2LDN4"/>
<evidence type="ECO:0000313" key="3">
    <source>
        <dbReference type="Proteomes" id="UP000189761"/>
    </source>
</evidence>
<dbReference type="InterPro" id="IPR053028">
    <property type="entry name" value="Spo0E-like_phosphatase"/>
</dbReference>
<evidence type="ECO:0000313" key="2">
    <source>
        <dbReference type="EMBL" id="OOP66817.1"/>
    </source>
</evidence>
<reference evidence="1" key="2">
    <citation type="submission" date="2023-03" db="EMBL/GenBank/DDBJ databases">
        <title>Bacterial isolates from washroom surfaces on a university campus.</title>
        <authorList>
            <person name="Holman D.B."/>
            <person name="Gzyl K.E."/>
            <person name="Taheri A.E."/>
        </authorList>
    </citation>
    <scope>NUCLEOTIDE SEQUENCE</scope>
    <source>
        <strain evidence="1">RD03</strain>
    </source>
</reference>
<accession>A0A8E2LDN4</accession>
<keyword evidence="3" id="KW-1185">Reference proteome</keyword>
<proteinExistence type="predicted"/>
<dbReference type="GO" id="GO:0043937">
    <property type="term" value="P:regulation of sporulation"/>
    <property type="evidence" value="ECO:0007669"/>
    <property type="project" value="InterPro"/>
</dbReference>
<dbReference type="GeneID" id="79866066"/>
<dbReference type="Pfam" id="PF09388">
    <property type="entry name" value="SpoOE-like"/>
    <property type="match status" value="1"/>
</dbReference>
<sequence length="57" mass="6491">MNNNQLSKLIEKKRADLIEIVKNEGLNSTLAIKYSQELDGLLIKYIQLDMKKKTAIG</sequence>
<evidence type="ECO:0000313" key="1">
    <source>
        <dbReference type="EMBL" id="MDH5162608.1"/>
    </source>
</evidence>
<name>A0A8E2LDN4_9BACI</name>
<dbReference type="RefSeq" id="WP_071975646.1">
    <property type="nucleotide sequence ID" value="NZ_BOQX01000001.1"/>
</dbReference>
<dbReference type="PANTHER" id="PTHR41263:SF1">
    <property type="entry name" value="ASPARTYL-PHOSPHATE PHOSPHATASE YISI"/>
    <property type="match status" value="1"/>
</dbReference>